<dbReference type="AlphaFoldDB" id="A0A5B0DTP3"/>
<dbReference type="Pfam" id="PF02481">
    <property type="entry name" value="DNA_processg_A"/>
    <property type="match status" value="1"/>
</dbReference>
<name>A0A5B0DTP3_9HYPH</name>
<reference evidence="4 5" key="1">
    <citation type="submission" date="2019-08" db="EMBL/GenBank/DDBJ databases">
        <title>Aureimonas fodiniaquatilis sp. nov., isolated from a coal mine wastewater.</title>
        <authorList>
            <person name="Kim W."/>
        </authorList>
    </citation>
    <scope>NUCLEOTIDE SEQUENCE [LARGE SCALE GENOMIC DNA]</scope>
    <source>
        <strain evidence="4 5">CAU 1482</strain>
    </source>
</reference>
<evidence type="ECO:0000313" key="5">
    <source>
        <dbReference type="Proteomes" id="UP000324738"/>
    </source>
</evidence>
<evidence type="ECO:0000259" key="3">
    <source>
        <dbReference type="Pfam" id="PF17782"/>
    </source>
</evidence>
<feature type="domain" description="Smf/DprA SLOG" evidence="2">
    <location>
        <begin position="101"/>
        <end position="306"/>
    </location>
</feature>
<dbReference type="Proteomes" id="UP000324738">
    <property type="component" value="Unassembled WGS sequence"/>
</dbReference>
<dbReference type="PANTHER" id="PTHR43022:SF1">
    <property type="entry name" value="PROTEIN SMF"/>
    <property type="match status" value="1"/>
</dbReference>
<evidence type="ECO:0000259" key="2">
    <source>
        <dbReference type="Pfam" id="PF02481"/>
    </source>
</evidence>
<dbReference type="InterPro" id="IPR003488">
    <property type="entry name" value="DprA"/>
</dbReference>
<keyword evidence="5" id="KW-1185">Reference proteome</keyword>
<gene>
    <name evidence="4" type="primary">dprA</name>
    <name evidence="4" type="ORF">FPY71_06245</name>
</gene>
<feature type="domain" description="DprA winged helix" evidence="3">
    <location>
        <begin position="330"/>
        <end position="381"/>
    </location>
</feature>
<dbReference type="EMBL" id="VTWH01000002">
    <property type="protein sequence ID" value="KAA0970134.1"/>
    <property type="molecule type" value="Genomic_DNA"/>
</dbReference>
<accession>A0A5B0DTP3</accession>
<comment type="similarity">
    <text evidence="1">Belongs to the DprA/Smf family.</text>
</comment>
<dbReference type="Gene3D" id="3.40.50.450">
    <property type="match status" value="1"/>
</dbReference>
<organism evidence="4 5">
    <name type="scientific">Aureimonas fodinaquatilis</name>
    <dbReference type="NCBI Taxonomy" id="2565783"/>
    <lineage>
        <taxon>Bacteria</taxon>
        <taxon>Pseudomonadati</taxon>
        <taxon>Pseudomonadota</taxon>
        <taxon>Alphaproteobacteria</taxon>
        <taxon>Hyphomicrobiales</taxon>
        <taxon>Aurantimonadaceae</taxon>
        <taxon>Aureimonas</taxon>
    </lineage>
</organism>
<protein>
    <submittedName>
        <fullName evidence="4">DNA-protecting protein DprA</fullName>
    </submittedName>
</protein>
<dbReference type="Pfam" id="PF21102">
    <property type="entry name" value="DprA_N"/>
    <property type="match status" value="1"/>
</dbReference>
<dbReference type="SUPFAM" id="SSF102405">
    <property type="entry name" value="MCP/YpsA-like"/>
    <property type="match status" value="1"/>
</dbReference>
<comment type="caution">
    <text evidence="4">The sequence shown here is derived from an EMBL/GenBank/DDBJ whole genome shotgun (WGS) entry which is preliminary data.</text>
</comment>
<dbReference type="InterPro" id="IPR036388">
    <property type="entry name" value="WH-like_DNA-bd_sf"/>
</dbReference>
<proteinExistence type="inferred from homology"/>
<dbReference type="Pfam" id="PF17782">
    <property type="entry name" value="WHD_DprA"/>
    <property type="match status" value="1"/>
</dbReference>
<sequence length="387" mass="40867">MPTFNAFCLEQKGKLAAENKLQACGQFSETERYARLRLARSVKVGPATFCALTSRFGSARNALVALPHCREAKYRSIVLASEADIEQEFLKAERFGAKLHFQGESSFPALLGTIAPPPPVLTIMGESNLLNRPSLAIVGARNASLAGMKLTQRLAKHAGEAGLCIISGLARGIDTAAHEASLTTGTAGVFAGGLDRPYPPENKPLMRAILDHGGCLISEMPFGWEPRPADFPRRNRLVAGLANGLLVVEAAERSGSLISARLAREMQRPVMAVPGSPLDSRSAGTNALLQQGAILVAGPDDILKALNQCGIFSGSDSKSISEICPVDGDEPDDSAKIIAALSTVPVSLDELVAHTGFSGPMVQLVLMELNLAGKLQRHADGRVSLCG</sequence>
<dbReference type="NCBIfam" id="TIGR00732">
    <property type="entry name" value="dprA"/>
    <property type="match status" value="1"/>
</dbReference>
<dbReference type="InterPro" id="IPR057666">
    <property type="entry name" value="DrpA_SLOG"/>
</dbReference>
<dbReference type="PANTHER" id="PTHR43022">
    <property type="entry name" value="PROTEIN SMF"/>
    <property type="match status" value="1"/>
</dbReference>
<dbReference type="InterPro" id="IPR041614">
    <property type="entry name" value="DprA_WH"/>
</dbReference>
<evidence type="ECO:0000313" key="4">
    <source>
        <dbReference type="EMBL" id="KAA0970134.1"/>
    </source>
</evidence>
<dbReference type="GO" id="GO:0009294">
    <property type="term" value="P:DNA-mediated transformation"/>
    <property type="evidence" value="ECO:0007669"/>
    <property type="project" value="InterPro"/>
</dbReference>
<dbReference type="OrthoDB" id="9785707at2"/>
<evidence type="ECO:0000256" key="1">
    <source>
        <dbReference type="ARBA" id="ARBA00006525"/>
    </source>
</evidence>
<dbReference type="Gene3D" id="1.10.10.10">
    <property type="entry name" value="Winged helix-like DNA-binding domain superfamily/Winged helix DNA-binding domain"/>
    <property type="match status" value="1"/>
</dbReference>